<evidence type="ECO:0000313" key="8">
    <source>
        <dbReference type="Proteomes" id="UP000324800"/>
    </source>
</evidence>
<dbReference type="GO" id="GO:0030627">
    <property type="term" value="F:pre-mRNA 5'-splice site binding"/>
    <property type="evidence" value="ECO:0007669"/>
    <property type="project" value="TreeGrafter"/>
</dbReference>
<evidence type="ECO:0000256" key="6">
    <source>
        <dbReference type="ARBA" id="ARBA00038019"/>
    </source>
</evidence>
<dbReference type="SMART" id="SM00386">
    <property type="entry name" value="HAT"/>
    <property type="match status" value="2"/>
</dbReference>
<comment type="caution">
    <text evidence="7">The sequence shown here is derived from an EMBL/GenBank/DDBJ whole genome shotgun (WGS) entry which is preliminary data.</text>
</comment>
<evidence type="ECO:0000313" key="7">
    <source>
        <dbReference type="EMBL" id="KAA6386216.1"/>
    </source>
</evidence>
<dbReference type="EMBL" id="SNRW01004905">
    <property type="protein sequence ID" value="KAA6386216.1"/>
    <property type="molecule type" value="Genomic_DNA"/>
</dbReference>
<proteinExistence type="inferred from homology"/>
<sequence length="696" mass="81619">MPAKSTPNTDMSNQYNIQNTPRLNDDVQRRLMEKEAYMKQAMTRAKELLEIQDDFSNTSNRFNQFLTEYPLTTFFWIKYAEQAAINKQFELVKEIYERAVSVLPNSPEIWKSYCSWSLQNEKPDDIRQLFIRATVCSGRSSNASPLWALWIQFENEQQDVIQMGLVFAKVLQQPVKEIAKFYHSFIQFAKLAPINALIIDQESFDIKEDNERILCKTNGEGDKMRDDDDIVKYKKDVYEQCALEQSFLVTIWHLLQSLVPLAYYTRFWLILISFIDSEMINEDKYEVLEMNKDIEIEDDQVETQNKHEKDIASHIKAITVQRAEESIGQYKRSLSLLEHACITYPELIEAKVRLAFLEIRAGIKSNLDKTSNNIVEKKMNQKGSKSIMKSNMTKDGEVEQFEKEKESEGGSDITIEKKGYSRLRNIYRGMIDQYYIFKDQQGKESKIQNTPHIIQRQNRITDVEHIISFGIFYVNALLNSKIQQLLIVEALDVIVELEHLFPTNFKLRIFSINAKNLANKLQQLPFIDADDNEAMKENNCIKEQNMNSNEMIDAWSDEESENYSEGRDCQKEISAQMEKDIEYKFKQNKIRRGYASKWPLSKQLSFATLQLRAAIFGQNKMKNFLFQQNSHRRKKETRVITAIHYQQEQIFHSQFPLMVIYNLTMWLKAANIVVEQRRIYGGQIEIDGNFNFIEVT</sequence>
<keyword evidence="4" id="KW-0508">mRNA splicing</keyword>
<dbReference type="SUPFAM" id="SSF48452">
    <property type="entry name" value="TPR-like"/>
    <property type="match status" value="1"/>
</dbReference>
<evidence type="ECO:0000256" key="4">
    <source>
        <dbReference type="ARBA" id="ARBA00023187"/>
    </source>
</evidence>
<dbReference type="GO" id="GO:0071004">
    <property type="term" value="C:U2-type prespliceosome"/>
    <property type="evidence" value="ECO:0007669"/>
    <property type="project" value="TreeGrafter"/>
</dbReference>
<reference evidence="7 8" key="1">
    <citation type="submission" date="2019-03" db="EMBL/GenBank/DDBJ databases">
        <title>Single cell metagenomics reveals metabolic interactions within the superorganism composed of flagellate Streblomastix strix and complex community of Bacteroidetes bacteria on its surface.</title>
        <authorList>
            <person name="Treitli S.C."/>
            <person name="Kolisko M."/>
            <person name="Husnik F."/>
            <person name="Keeling P."/>
            <person name="Hampl V."/>
        </authorList>
    </citation>
    <scope>NUCLEOTIDE SEQUENCE [LARGE SCALE GENOMIC DNA]</scope>
    <source>
        <strain evidence="7">ST1C</strain>
    </source>
</reference>
<keyword evidence="2" id="KW-0507">mRNA processing</keyword>
<evidence type="ECO:0000256" key="5">
    <source>
        <dbReference type="ARBA" id="ARBA00023242"/>
    </source>
</evidence>
<keyword evidence="3" id="KW-0677">Repeat</keyword>
<dbReference type="GO" id="GO:0005685">
    <property type="term" value="C:U1 snRNP"/>
    <property type="evidence" value="ECO:0007669"/>
    <property type="project" value="TreeGrafter"/>
</dbReference>
<evidence type="ECO:0000256" key="3">
    <source>
        <dbReference type="ARBA" id="ARBA00022737"/>
    </source>
</evidence>
<dbReference type="InterPro" id="IPR011990">
    <property type="entry name" value="TPR-like_helical_dom_sf"/>
</dbReference>
<dbReference type="GO" id="GO:0000395">
    <property type="term" value="P:mRNA 5'-splice site recognition"/>
    <property type="evidence" value="ECO:0007669"/>
    <property type="project" value="TreeGrafter"/>
</dbReference>
<gene>
    <name evidence="7" type="ORF">EZS28_018257</name>
</gene>
<accession>A0A5J4VVM7</accession>
<name>A0A5J4VVM7_9EUKA</name>
<dbReference type="PANTHER" id="PTHR17204">
    <property type="entry name" value="PRE-MRNA PROCESSING PROTEIN PRP39-RELATED"/>
    <property type="match status" value="1"/>
</dbReference>
<dbReference type="Proteomes" id="UP000324800">
    <property type="component" value="Unassembled WGS sequence"/>
</dbReference>
<dbReference type="OrthoDB" id="10265668at2759"/>
<dbReference type="PANTHER" id="PTHR17204:SF5">
    <property type="entry name" value="PRE-MRNA-PROCESSING FACTOR 39"/>
    <property type="match status" value="1"/>
</dbReference>
<organism evidence="7 8">
    <name type="scientific">Streblomastix strix</name>
    <dbReference type="NCBI Taxonomy" id="222440"/>
    <lineage>
        <taxon>Eukaryota</taxon>
        <taxon>Metamonada</taxon>
        <taxon>Preaxostyla</taxon>
        <taxon>Oxymonadida</taxon>
        <taxon>Streblomastigidae</taxon>
        <taxon>Streblomastix</taxon>
    </lineage>
</organism>
<dbReference type="GO" id="GO:0000243">
    <property type="term" value="C:commitment complex"/>
    <property type="evidence" value="ECO:0007669"/>
    <property type="project" value="TreeGrafter"/>
</dbReference>
<dbReference type="Pfam" id="PF23240">
    <property type="entry name" value="HAT_PRP39_N"/>
    <property type="match status" value="1"/>
</dbReference>
<evidence type="ECO:0000256" key="2">
    <source>
        <dbReference type="ARBA" id="ARBA00022664"/>
    </source>
</evidence>
<comment type="similarity">
    <text evidence="6">Belongs to the PRP39 family.</text>
</comment>
<comment type="subcellular location">
    <subcellularLocation>
        <location evidence="1">Nucleus</location>
    </subcellularLocation>
</comment>
<dbReference type="InterPro" id="IPR003107">
    <property type="entry name" value="HAT"/>
</dbReference>
<dbReference type="Gene3D" id="1.25.40.10">
    <property type="entry name" value="Tetratricopeptide repeat domain"/>
    <property type="match status" value="1"/>
</dbReference>
<evidence type="ECO:0000256" key="1">
    <source>
        <dbReference type="ARBA" id="ARBA00004123"/>
    </source>
</evidence>
<keyword evidence="5" id="KW-0539">Nucleus</keyword>
<protein>
    <submittedName>
        <fullName evidence="7">Uncharacterized protein</fullName>
    </submittedName>
</protein>
<dbReference type="AlphaFoldDB" id="A0A5J4VVM7"/>